<evidence type="ECO:0000256" key="1">
    <source>
        <dbReference type="ARBA" id="ARBA00023015"/>
    </source>
</evidence>
<proteinExistence type="predicted"/>
<dbReference type="InterPro" id="IPR018060">
    <property type="entry name" value="HTH_AraC"/>
</dbReference>
<dbReference type="PROSITE" id="PS50110">
    <property type="entry name" value="RESPONSE_REGULATORY"/>
    <property type="match status" value="1"/>
</dbReference>
<reference evidence="7 8" key="1">
    <citation type="submission" date="2020-08" db="EMBL/GenBank/DDBJ databases">
        <title>Cohnella phylogeny.</title>
        <authorList>
            <person name="Dunlap C."/>
        </authorList>
    </citation>
    <scope>NUCLEOTIDE SEQUENCE [LARGE SCALE GENOMIC DNA]</scope>
    <source>
        <strain evidence="7 8">CBP 2801</strain>
    </source>
</reference>
<evidence type="ECO:0000313" key="7">
    <source>
        <dbReference type="EMBL" id="MBB6733146.1"/>
    </source>
</evidence>
<protein>
    <submittedName>
        <fullName evidence="7">Response regulator</fullName>
    </submittedName>
</protein>
<evidence type="ECO:0000256" key="4">
    <source>
        <dbReference type="PROSITE-ProRule" id="PRU00169"/>
    </source>
</evidence>
<dbReference type="InterPro" id="IPR020449">
    <property type="entry name" value="Tscrpt_reg_AraC-type_HTH"/>
</dbReference>
<sequence>MNILIVDDEGVIREGVRRTIRNFAPEYGVIVASSADEAAAEMDRHPIDIVLTDILMPGMDGLEFMKVSRGKYPNVRWVVISAHSEFSYAQKAVRLGARDYLLKPIGKKKLMELISSLSEEIRNEKVHSQQEEFLRSSLKYLREAVFQRLAAGLDIGKLDLGPIADAHPRFRLVMVTMDAGSKNVHLEHFIIDNVLTELIGLFGAGFVVSFDRQSLLGLVTLNEGVAIETLLGELKSHLRHYLKIPFQVLHSDELTDMRKVPQVVGHFRQASASGAYVPLEGGGEKAIDVALRFIDSHFHEDLSLEKVASIVFLNPIYFSQLFKQKTGHGYKDYVISLRMEQAKRLLDNPNLKLADIAERIGYQDVRHFTQVFRRKFEMTPTEFRLRGH</sequence>
<dbReference type="PROSITE" id="PS01124">
    <property type="entry name" value="HTH_ARAC_FAMILY_2"/>
    <property type="match status" value="1"/>
</dbReference>
<dbReference type="InterPro" id="IPR018062">
    <property type="entry name" value="HTH_AraC-typ_CS"/>
</dbReference>
<name>A0A7X0VWN0_9BACL</name>
<keyword evidence="3" id="KW-0804">Transcription</keyword>
<dbReference type="Pfam" id="PF12833">
    <property type="entry name" value="HTH_18"/>
    <property type="match status" value="1"/>
</dbReference>
<evidence type="ECO:0000256" key="3">
    <source>
        <dbReference type="ARBA" id="ARBA00023163"/>
    </source>
</evidence>
<dbReference type="PANTHER" id="PTHR43280">
    <property type="entry name" value="ARAC-FAMILY TRANSCRIPTIONAL REGULATOR"/>
    <property type="match status" value="1"/>
</dbReference>
<evidence type="ECO:0000259" key="6">
    <source>
        <dbReference type="PROSITE" id="PS50110"/>
    </source>
</evidence>
<keyword evidence="2" id="KW-0238">DNA-binding</keyword>
<gene>
    <name evidence="7" type="ORF">H7C18_19695</name>
</gene>
<dbReference type="InterPro" id="IPR009057">
    <property type="entry name" value="Homeodomain-like_sf"/>
</dbReference>
<dbReference type="PANTHER" id="PTHR43280:SF28">
    <property type="entry name" value="HTH-TYPE TRANSCRIPTIONAL ACTIVATOR RHAS"/>
    <property type="match status" value="1"/>
</dbReference>
<dbReference type="Gene3D" id="1.10.10.60">
    <property type="entry name" value="Homeodomain-like"/>
    <property type="match status" value="2"/>
</dbReference>
<dbReference type="GO" id="GO:0003700">
    <property type="term" value="F:DNA-binding transcription factor activity"/>
    <property type="evidence" value="ECO:0007669"/>
    <property type="project" value="InterPro"/>
</dbReference>
<evidence type="ECO:0000313" key="8">
    <source>
        <dbReference type="Proteomes" id="UP000564644"/>
    </source>
</evidence>
<accession>A0A7X0VWN0</accession>
<dbReference type="InterPro" id="IPR001789">
    <property type="entry name" value="Sig_transdc_resp-reg_receiver"/>
</dbReference>
<dbReference type="PROSITE" id="PS00041">
    <property type="entry name" value="HTH_ARAC_FAMILY_1"/>
    <property type="match status" value="1"/>
</dbReference>
<dbReference type="SMART" id="SM00448">
    <property type="entry name" value="REC"/>
    <property type="match status" value="1"/>
</dbReference>
<dbReference type="Gene3D" id="3.40.50.2300">
    <property type="match status" value="1"/>
</dbReference>
<dbReference type="Pfam" id="PF00072">
    <property type="entry name" value="Response_reg"/>
    <property type="match status" value="1"/>
</dbReference>
<feature type="modified residue" description="4-aspartylphosphate" evidence="4">
    <location>
        <position position="53"/>
    </location>
</feature>
<comment type="caution">
    <text evidence="7">The sequence shown here is derived from an EMBL/GenBank/DDBJ whole genome shotgun (WGS) entry which is preliminary data.</text>
</comment>
<dbReference type="AlphaFoldDB" id="A0A7X0VWN0"/>
<dbReference type="GO" id="GO:0043565">
    <property type="term" value="F:sequence-specific DNA binding"/>
    <property type="evidence" value="ECO:0007669"/>
    <property type="project" value="InterPro"/>
</dbReference>
<dbReference type="SUPFAM" id="SSF52172">
    <property type="entry name" value="CheY-like"/>
    <property type="match status" value="1"/>
</dbReference>
<feature type="domain" description="Response regulatory" evidence="6">
    <location>
        <begin position="2"/>
        <end position="118"/>
    </location>
</feature>
<dbReference type="SUPFAM" id="SSF46689">
    <property type="entry name" value="Homeodomain-like"/>
    <property type="match status" value="2"/>
</dbReference>
<dbReference type="InterPro" id="IPR011006">
    <property type="entry name" value="CheY-like_superfamily"/>
</dbReference>
<evidence type="ECO:0000259" key="5">
    <source>
        <dbReference type="PROSITE" id="PS01124"/>
    </source>
</evidence>
<keyword evidence="8" id="KW-1185">Reference proteome</keyword>
<keyword evidence="1" id="KW-0805">Transcription regulation</keyword>
<dbReference type="CDD" id="cd17536">
    <property type="entry name" value="REC_YesN-like"/>
    <property type="match status" value="1"/>
</dbReference>
<evidence type="ECO:0000256" key="2">
    <source>
        <dbReference type="ARBA" id="ARBA00023125"/>
    </source>
</evidence>
<dbReference type="PRINTS" id="PR00032">
    <property type="entry name" value="HTHARAC"/>
</dbReference>
<dbReference type="EMBL" id="JACJVO010000024">
    <property type="protein sequence ID" value="MBB6733146.1"/>
    <property type="molecule type" value="Genomic_DNA"/>
</dbReference>
<dbReference type="RefSeq" id="WP_185130800.1">
    <property type="nucleotide sequence ID" value="NZ_JACJVO010000024.1"/>
</dbReference>
<organism evidence="7 8">
    <name type="scientific">Cohnella zeiphila</name>
    <dbReference type="NCBI Taxonomy" id="2761120"/>
    <lineage>
        <taxon>Bacteria</taxon>
        <taxon>Bacillati</taxon>
        <taxon>Bacillota</taxon>
        <taxon>Bacilli</taxon>
        <taxon>Bacillales</taxon>
        <taxon>Paenibacillaceae</taxon>
        <taxon>Cohnella</taxon>
    </lineage>
</organism>
<dbReference type="SMART" id="SM00342">
    <property type="entry name" value="HTH_ARAC"/>
    <property type="match status" value="1"/>
</dbReference>
<dbReference type="GO" id="GO:0000160">
    <property type="term" value="P:phosphorelay signal transduction system"/>
    <property type="evidence" value="ECO:0007669"/>
    <property type="project" value="InterPro"/>
</dbReference>
<feature type="domain" description="HTH araC/xylS-type" evidence="5">
    <location>
        <begin position="288"/>
        <end position="386"/>
    </location>
</feature>
<keyword evidence="4" id="KW-0597">Phosphoprotein</keyword>
<dbReference type="Proteomes" id="UP000564644">
    <property type="component" value="Unassembled WGS sequence"/>
</dbReference>